<dbReference type="GO" id="GO:0046856">
    <property type="term" value="P:phosphatidylinositol dephosphorylation"/>
    <property type="evidence" value="ECO:0007669"/>
    <property type="project" value="TreeGrafter"/>
</dbReference>
<dbReference type="GO" id="GO:0043812">
    <property type="term" value="F:phosphatidylinositol-4-phosphate phosphatase activity"/>
    <property type="evidence" value="ECO:0007669"/>
    <property type="project" value="TreeGrafter"/>
</dbReference>
<dbReference type="Pfam" id="PF02383">
    <property type="entry name" value="Syja_N"/>
    <property type="match status" value="1"/>
</dbReference>
<gene>
    <name evidence="3" type="primary">NDAI0A03810</name>
    <name evidence="3" type="ordered locus">NDAI_0A03810</name>
</gene>
<dbReference type="STRING" id="1071378.G0W400"/>
<name>G0W400_NAUDC</name>
<keyword evidence="1" id="KW-0812">Transmembrane</keyword>
<keyword evidence="1" id="KW-1133">Transmembrane helix</keyword>
<dbReference type="Proteomes" id="UP000000689">
    <property type="component" value="Chromosome 1"/>
</dbReference>
<proteinExistence type="predicted"/>
<dbReference type="GO" id="GO:0034593">
    <property type="term" value="F:phosphatidylinositol bisphosphate phosphatase activity"/>
    <property type="evidence" value="ECO:0007669"/>
    <property type="project" value="UniProtKB-ARBA"/>
</dbReference>
<sequence length="702" mass="80596">MNKQNIYVHYSSNQHHITIINSIGSRIIKYFFLSSKELLAQTEGNCSIELKRKTNMTAGPILILQTPDGLVFKPKNNNDIVLQLSNQDHVLRTISLEDFNKYINNSEVLPPIEVPILLGFIQLKLNKYVVVGTAVETVGYLNGNQLLKIKSFSLIKSAPAMDQVQNAEEMEFLNLLELQLNKSSLYFSYGYDLTNSLQRNEYTDKSSGSMWETVDDRFFWNHYMTSDLRSLNEVTKNNNIGKYFIQPVIYGYVKLINTVFQNKTSITIGLISRKSRFRAGTRYFRRGVDKDGHVSNFNETEQVLVVEDKSIFSFIQIRGSVPVYWAEINNLKYKPSLVLNEEENSSLDATRKHFSELKSICGENYLVNLVNCHGHELPVKEAYEKAVNLLDDSHLKYIYFDFHHECSKMRWDRVGILIDHLKNLGFTKGNDFYFHKDISNGSATGEVITEQHRVVRTNCMDCLDRTNVVQSIISQWVLQIQLEACGVVVGGGENVIMNWTEDKKLLRIFQNLWADNANSVSLSYSGTKALKTDFTRTGKRTYLGAFNDFINSASRYYQNNFTDGPRQDSYDLILGNFQPHQYDKLNPSLVSIFHDKRPLHIQLIPTLILAALTILIATIFFPKGDNFFATLNLCYFIVSVLIIIVGMRFLLINGIQYVNWPKLVNVGFLDDCKEEHTKEKKFGKFKYSPSKKFTKPNSTKTD</sequence>
<feature type="transmembrane region" description="Helical" evidence="1">
    <location>
        <begin position="627"/>
        <end position="651"/>
    </location>
</feature>
<dbReference type="KEGG" id="ndi:NDAI_0A03810"/>
<organism evidence="3 4">
    <name type="scientific">Naumovozyma dairenensis (strain ATCC 10597 / BCRC 20456 / CBS 421 / NBRC 0211 / NRRL Y-12639)</name>
    <name type="common">Saccharomyces dairenensis</name>
    <dbReference type="NCBI Taxonomy" id="1071378"/>
    <lineage>
        <taxon>Eukaryota</taxon>
        <taxon>Fungi</taxon>
        <taxon>Dikarya</taxon>
        <taxon>Ascomycota</taxon>
        <taxon>Saccharomycotina</taxon>
        <taxon>Saccharomycetes</taxon>
        <taxon>Saccharomycetales</taxon>
        <taxon>Saccharomycetaceae</taxon>
        <taxon>Naumovozyma</taxon>
    </lineage>
</organism>
<dbReference type="OrthoDB" id="405996at2759"/>
<keyword evidence="1" id="KW-0472">Membrane</keyword>
<dbReference type="PANTHER" id="PTHR45662:SF2">
    <property type="entry name" value="PHOSPHATIDYLINOSITOL-3-PHOSPHATASE SAC1"/>
    <property type="match status" value="1"/>
</dbReference>
<reference evidence="3 4" key="1">
    <citation type="journal article" date="2011" name="Proc. Natl. Acad. Sci. U.S.A.">
        <title>Evolutionary erosion of yeast sex chromosomes by mating-type switching accidents.</title>
        <authorList>
            <person name="Gordon J.L."/>
            <person name="Armisen D."/>
            <person name="Proux-Wera E."/>
            <person name="Oheigeartaigh S.S."/>
            <person name="Byrne K.P."/>
            <person name="Wolfe K.H."/>
        </authorList>
    </citation>
    <scope>NUCLEOTIDE SEQUENCE [LARGE SCALE GENOMIC DNA]</scope>
    <source>
        <strain evidence="4">ATCC 10597 / BCRC 20456 / CBS 421 / NBRC 0211 / NRRL Y-12639</strain>
    </source>
</reference>
<dbReference type="PROSITE" id="PS50275">
    <property type="entry name" value="SAC"/>
    <property type="match status" value="1"/>
</dbReference>
<dbReference type="GeneID" id="11494523"/>
<accession>G0W400</accession>
<dbReference type="eggNOG" id="KOG1889">
    <property type="taxonomic scope" value="Eukaryota"/>
</dbReference>
<dbReference type="OMA" id="TNRPRFY"/>
<evidence type="ECO:0000256" key="1">
    <source>
        <dbReference type="SAM" id="Phobius"/>
    </source>
</evidence>
<dbReference type="AlphaFoldDB" id="G0W400"/>
<feature type="transmembrane region" description="Helical" evidence="1">
    <location>
        <begin position="603"/>
        <end position="621"/>
    </location>
</feature>
<protein>
    <recommendedName>
        <fullName evidence="2">SAC domain-containing protein</fullName>
    </recommendedName>
</protein>
<dbReference type="EMBL" id="HE580267">
    <property type="protein sequence ID" value="CCD22538.1"/>
    <property type="molecule type" value="Genomic_DNA"/>
</dbReference>
<evidence type="ECO:0000313" key="3">
    <source>
        <dbReference type="EMBL" id="CCD22538.1"/>
    </source>
</evidence>
<keyword evidence="4" id="KW-1185">Reference proteome</keyword>
<dbReference type="RefSeq" id="XP_003667781.1">
    <property type="nucleotide sequence ID" value="XM_003667733.1"/>
</dbReference>
<dbReference type="PANTHER" id="PTHR45662">
    <property type="entry name" value="PHOSPHATIDYLINOSITIDE PHOSPHATASE SAC1"/>
    <property type="match status" value="1"/>
</dbReference>
<dbReference type="GO" id="GO:0005783">
    <property type="term" value="C:endoplasmic reticulum"/>
    <property type="evidence" value="ECO:0007669"/>
    <property type="project" value="TreeGrafter"/>
</dbReference>
<feature type="domain" description="SAC" evidence="2">
    <location>
        <begin position="176"/>
        <end position="526"/>
    </location>
</feature>
<evidence type="ECO:0000259" key="2">
    <source>
        <dbReference type="PROSITE" id="PS50275"/>
    </source>
</evidence>
<dbReference type="HOGENOM" id="CLU_003016_7_4_1"/>
<dbReference type="InterPro" id="IPR002013">
    <property type="entry name" value="SAC_dom"/>
</dbReference>
<evidence type="ECO:0000313" key="4">
    <source>
        <dbReference type="Proteomes" id="UP000000689"/>
    </source>
</evidence>